<feature type="transmembrane region" description="Helical" evidence="1">
    <location>
        <begin position="61"/>
        <end position="80"/>
    </location>
</feature>
<reference evidence="2" key="1">
    <citation type="journal article" date="2020" name="ISME J.">
        <title>Gammaproteobacteria mediating utilization of methyl-, sulfur- and petroleum organic compounds in deep ocean hydrothermal plumes.</title>
        <authorList>
            <person name="Zhou Z."/>
            <person name="Liu Y."/>
            <person name="Pan J."/>
            <person name="Cron B.R."/>
            <person name="Toner B.M."/>
            <person name="Anantharaman K."/>
            <person name="Breier J.A."/>
            <person name="Dick G.J."/>
            <person name="Li M."/>
        </authorList>
    </citation>
    <scope>NUCLEOTIDE SEQUENCE</scope>
    <source>
        <strain evidence="2">SZUA-1385</strain>
    </source>
</reference>
<gene>
    <name evidence="2" type="ORF">EYG76_02875</name>
</gene>
<keyword evidence="1" id="KW-0812">Transmembrane</keyword>
<sequence length="81" mass="9337">MINYGVITINTMFLPFIGLIMGFILGRRITVKLNVWFYLIVGLFIGYLLGALPYYEFPMSYSFLLSLIGLLLGNFINKYLK</sequence>
<dbReference type="AlphaFoldDB" id="A0A833DRZ8"/>
<protein>
    <recommendedName>
        <fullName evidence="4">Energy-converting hydrogenase B, subunit J</fullName>
    </recommendedName>
</protein>
<keyword evidence="1" id="KW-0472">Membrane</keyword>
<accession>A0A833DRZ8</accession>
<dbReference type="EMBL" id="DQSV01000055">
    <property type="protein sequence ID" value="HIP17232.1"/>
    <property type="molecule type" value="Genomic_DNA"/>
</dbReference>
<comment type="caution">
    <text evidence="2">The sequence shown here is derived from an EMBL/GenBank/DDBJ whole genome shotgun (WGS) entry which is preliminary data.</text>
</comment>
<proteinExistence type="predicted"/>
<evidence type="ECO:0000256" key="1">
    <source>
        <dbReference type="SAM" id="Phobius"/>
    </source>
</evidence>
<evidence type="ECO:0000313" key="3">
    <source>
        <dbReference type="Proteomes" id="UP000605144"/>
    </source>
</evidence>
<dbReference type="Proteomes" id="UP000605144">
    <property type="component" value="Unassembled WGS sequence"/>
</dbReference>
<evidence type="ECO:0000313" key="2">
    <source>
        <dbReference type="EMBL" id="HIP17232.1"/>
    </source>
</evidence>
<organism evidence="2 3">
    <name type="scientific">Methanothermococcus okinawensis</name>
    <dbReference type="NCBI Taxonomy" id="155863"/>
    <lineage>
        <taxon>Archaea</taxon>
        <taxon>Methanobacteriati</taxon>
        <taxon>Methanobacteriota</taxon>
        <taxon>Methanomada group</taxon>
        <taxon>Methanococci</taxon>
        <taxon>Methanococcales</taxon>
        <taxon>Methanococcaceae</taxon>
        <taxon>Methanothermococcus</taxon>
    </lineage>
</organism>
<feature type="transmembrane region" description="Helical" evidence="1">
    <location>
        <begin position="35"/>
        <end position="55"/>
    </location>
</feature>
<keyword evidence="1" id="KW-1133">Transmembrane helix</keyword>
<name>A0A833DRZ8_9EURY</name>
<feature type="transmembrane region" description="Helical" evidence="1">
    <location>
        <begin position="6"/>
        <end position="26"/>
    </location>
</feature>
<evidence type="ECO:0008006" key="4">
    <source>
        <dbReference type="Google" id="ProtNLM"/>
    </source>
</evidence>